<accession>A0A225UUI7</accession>
<comment type="caution">
    <text evidence="1">The sequence shown here is derived from an EMBL/GenBank/DDBJ whole genome shotgun (WGS) entry which is preliminary data.</text>
</comment>
<reference evidence="2" key="1">
    <citation type="submission" date="2017-03" db="EMBL/GenBank/DDBJ databases">
        <title>Phytopthora megakarya and P. palmivora, two closely related causual agents of cacao black pod achieved similar genome size and gene model numbers by different mechanisms.</title>
        <authorList>
            <person name="Ali S."/>
            <person name="Shao J."/>
            <person name="Larry D.J."/>
            <person name="Kronmiller B."/>
            <person name="Shen D."/>
            <person name="Strem M.D."/>
            <person name="Melnick R.L."/>
            <person name="Guiltinan M.J."/>
            <person name="Tyler B.M."/>
            <person name="Meinhardt L.W."/>
            <person name="Bailey B.A."/>
        </authorList>
    </citation>
    <scope>NUCLEOTIDE SEQUENCE [LARGE SCALE GENOMIC DNA]</scope>
    <source>
        <strain evidence="2">zdho120</strain>
    </source>
</reference>
<evidence type="ECO:0000313" key="1">
    <source>
        <dbReference type="EMBL" id="OWY96713.1"/>
    </source>
</evidence>
<sequence length="58" mass="6717">YPNTKKMLGVRPIRWDVGQVNQAACNFCERFGREDKLKQEPFGGLLRSANAKRIKRSH</sequence>
<dbReference type="AlphaFoldDB" id="A0A225UUI7"/>
<organism evidence="1 2">
    <name type="scientific">Phytophthora megakarya</name>
    <dbReference type="NCBI Taxonomy" id="4795"/>
    <lineage>
        <taxon>Eukaryota</taxon>
        <taxon>Sar</taxon>
        <taxon>Stramenopiles</taxon>
        <taxon>Oomycota</taxon>
        <taxon>Peronosporomycetes</taxon>
        <taxon>Peronosporales</taxon>
        <taxon>Peronosporaceae</taxon>
        <taxon>Phytophthora</taxon>
    </lineage>
</organism>
<name>A0A225UUI7_9STRA</name>
<gene>
    <name evidence="1" type="ORF">PHMEG_00032951</name>
</gene>
<evidence type="ECO:0000313" key="2">
    <source>
        <dbReference type="Proteomes" id="UP000198211"/>
    </source>
</evidence>
<dbReference type="EMBL" id="NBNE01011310">
    <property type="protein sequence ID" value="OWY96713.1"/>
    <property type="molecule type" value="Genomic_DNA"/>
</dbReference>
<dbReference type="Proteomes" id="UP000198211">
    <property type="component" value="Unassembled WGS sequence"/>
</dbReference>
<feature type="non-terminal residue" evidence="1">
    <location>
        <position position="1"/>
    </location>
</feature>
<proteinExistence type="predicted"/>
<keyword evidence="2" id="KW-1185">Reference proteome</keyword>
<protein>
    <submittedName>
        <fullName evidence="1">Uncharacterized protein</fullName>
    </submittedName>
</protein>